<dbReference type="Pfam" id="PF10926">
    <property type="entry name" value="DUF2800"/>
    <property type="match status" value="1"/>
</dbReference>
<comment type="caution">
    <text evidence="2">The sequence shown here is derived from an EMBL/GenBank/DDBJ whole genome shotgun (WGS) entry which is preliminary data.</text>
</comment>
<dbReference type="AlphaFoldDB" id="A0A645I835"/>
<feature type="region of interest" description="Disordered" evidence="1">
    <location>
        <begin position="94"/>
        <end position="117"/>
    </location>
</feature>
<reference evidence="2" key="1">
    <citation type="submission" date="2019-08" db="EMBL/GenBank/DDBJ databases">
        <authorList>
            <person name="Kucharzyk K."/>
            <person name="Murdoch R.W."/>
            <person name="Higgins S."/>
            <person name="Loffler F."/>
        </authorList>
    </citation>
    <scope>NUCLEOTIDE SEQUENCE</scope>
</reference>
<evidence type="ECO:0000313" key="2">
    <source>
        <dbReference type="EMBL" id="MPN47491.1"/>
    </source>
</evidence>
<protein>
    <submittedName>
        <fullName evidence="2">Uncharacterized protein</fullName>
    </submittedName>
</protein>
<proteinExistence type="predicted"/>
<gene>
    <name evidence="2" type="ORF">SDC9_195093</name>
</gene>
<organism evidence="2">
    <name type="scientific">bioreactor metagenome</name>
    <dbReference type="NCBI Taxonomy" id="1076179"/>
    <lineage>
        <taxon>unclassified sequences</taxon>
        <taxon>metagenomes</taxon>
        <taxon>ecological metagenomes</taxon>
    </lineage>
</organism>
<sequence>MLERVDDLVAWASDVKDHALQLALGGKQWPGFKLVAGRSIRRYTNEGDVASAVIQAGGDPYEKKLLGITAMQKQLGKSQFEQLLGGLLEKPAGKPTLVPEYDKRPAINTAQHDFEEN</sequence>
<dbReference type="InterPro" id="IPR021229">
    <property type="entry name" value="DUF2800"/>
</dbReference>
<accession>A0A645I835</accession>
<dbReference type="EMBL" id="VSSQ01109025">
    <property type="protein sequence ID" value="MPN47491.1"/>
    <property type="molecule type" value="Genomic_DNA"/>
</dbReference>
<evidence type="ECO:0000256" key="1">
    <source>
        <dbReference type="SAM" id="MobiDB-lite"/>
    </source>
</evidence>
<name>A0A645I835_9ZZZZ</name>